<name>M1DWP1_SOLTU</name>
<organism evidence="2 3">
    <name type="scientific">Solanum tuberosum</name>
    <name type="common">Potato</name>
    <dbReference type="NCBI Taxonomy" id="4113"/>
    <lineage>
        <taxon>Eukaryota</taxon>
        <taxon>Viridiplantae</taxon>
        <taxon>Streptophyta</taxon>
        <taxon>Embryophyta</taxon>
        <taxon>Tracheophyta</taxon>
        <taxon>Spermatophyta</taxon>
        <taxon>Magnoliopsida</taxon>
        <taxon>eudicotyledons</taxon>
        <taxon>Gunneridae</taxon>
        <taxon>Pentapetalae</taxon>
        <taxon>asterids</taxon>
        <taxon>lamiids</taxon>
        <taxon>Solanales</taxon>
        <taxon>Solanaceae</taxon>
        <taxon>Solanoideae</taxon>
        <taxon>Solaneae</taxon>
        <taxon>Solanum</taxon>
    </lineage>
</organism>
<sequence>MSRKMVERSTEREGRTWRNGQLLPNLTPSEELTSHSPTTIEVSDDEHEKEPIDVTLKIEWISKVDTMRQVVEILGKCMNEVDKKFYTLKGFTLEENDNIRNDLDGHKHEEYEMK</sequence>
<evidence type="ECO:0000313" key="2">
    <source>
        <dbReference type="EnsemblPlants" id="PGSC0003DMT400095606"/>
    </source>
</evidence>
<dbReference type="HOGENOM" id="CLU_105626_1_0_1"/>
<feature type="region of interest" description="Disordered" evidence="1">
    <location>
        <begin position="1"/>
        <end position="49"/>
    </location>
</feature>
<dbReference type="InParanoid" id="M1DWP1"/>
<evidence type="ECO:0000313" key="3">
    <source>
        <dbReference type="Proteomes" id="UP000011115"/>
    </source>
</evidence>
<keyword evidence="3" id="KW-1185">Reference proteome</keyword>
<dbReference type="PaxDb" id="4113-PGSC0003DMT400095606"/>
<proteinExistence type="predicted"/>
<dbReference type="Proteomes" id="UP000011115">
    <property type="component" value="Unassembled WGS sequence"/>
</dbReference>
<protein>
    <submittedName>
        <fullName evidence="2">Uncharacterized protein</fullName>
    </submittedName>
</protein>
<feature type="compositionally biased region" description="Basic and acidic residues" evidence="1">
    <location>
        <begin position="1"/>
        <end position="16"/>
    </location>
</feature>
<reference evidence="2" key="2">
    <citation type="submission" date="2015-06" db="UniProtKB">
        <authorList>
            <consortium name="EnsemblPlants"/>
        </authorList>
    </citation>
    <scope>IDENTIFICATION</scope>
    <source>
        <strain evidence="2">DM1-3 516 R44</strain>
    </source>
</reference>
<dbReference type="Gramene" id="PGSC0003DMT400095606">
    <property type="protein sequence ID" value="PGSC0003DMT400095606"/>
    <property type="gene ID" value="PGSC0003DMG400045177"/>
</dbReference>
<evidence type="ECO:0000256" key="1">
    <source>
        <dbReference type="SAM" id="MobiDB-lite"/>
    </source>
</evidence>
<accession>M1DWP1</accession>
<dbReference type="EnsemblPlants" id="PGSC0003DMT400095606">
    <property type="protein sequence ID" value="PGSC0003DMT400095606"/>
    <property type="gene ID" value="PGSC0003DMG400045177"/>
</dbReference>
<reference evidence="3" key="1">
    <citation type="journal article" date="2011" name="Nature">
        <title>Genome sequence and analysis of the tuber crop potato.</title>
        <authorList>
            <consortium name="The Potato Genome Sequencing Consortium"/>
        </authorList>
    </citation>
    <scope>NUCLEOTIDE SEQUENCE [LARGE SCALE GENOMIC DNA]</scope>
    <source>
        <strain evidence="3">cv. DM1-3 516 R44</strain>
    </source>
</reference>
<dbReference type="AlphaFoldDB" id="M1DWP1"/>
<feature type="compositionally biased region" description="Polar residues" evidence="1">
    <location>
        <begin position="18"/>
        <end position="41"/>
    </location>
</feature>